<sequence>MVAHCRHITFESSGSSESDTDSASSCETSQTPHIEKSTRSAEPFKGRKCEHKSSSSDNDDKTKSSERPRSQKQDNQAIQNTPRTRERCTLVECNKSLLLIPAGFHAVVKADGAEYQTSNKSVNVDQTVVEWHEHILLLCNTSSKVRVSVYASFELGFMLCHGELLRTFEISVGELLDRSETSHPIIFQPKQEEVLSACTSLFMTVEQQFSEQNDTAVFCPITTLTSHGMDGLALMMDAGHRLLARYCRTQSSEDLEQSIKHFEWALDLCPLDHPYRPAALFNLATVKFASCQADKSCLDVDIPISLFQDALDFRPTDHLDRTVTQLHLAIGLLSCFAKWKFQAVSS</sequence>
<dbReference type="Proteomes" id="UP001195769">
    <property type="component" value="Unassembled WGS sequence"/>
</dbReference>
<gene>
    <name evidence="2" type="ORF">F5891DRAFT_1193676</name>
</gene>
<dbReference type="EMBL" id="JABBWK010000061">
    <property type="protein sequence ID" value="KAG1895862.1"/>
    <property type="molecule type" value="Genomic_DNA"/>
</dbReference>
<evidence type="ECO:0000256" key="1">
    <source>
        <dbReference type="SAM" id="MobiDB-lite"/>
    </source>
</evidence>
<dbReference type="RefSeq" id="XP_041221438.1">
    <property type="nucleotide sequence ID" value="XM_041367800.1"/>
</dbReference>
<feature type="compositionally biased region" description="Polar residues" evidence="1">
    <location>
        <begin position="73"/>
        <end position="82"/>
    </location>
</feature>
<reference evidence="2" key="1">
    <citation type="journal article" date="2020" name="New Phytol.">
        <title>Comparative genomics reveals dynamic genome evolution in host specialist ectomycorrhizal fungi.</title>
        <authorList>
            <person name="Lofgren L.A."/>
            <person name="Nguyen N.H."/>
            <person name="Vilgalys R."/>
            <person name="Ruytinx J."/>
            <person name="Liao H.L."/>
            <person name="Branco S."/>
            <person name="Kuo A."/>
            <person name="LaButti K."/>
            <person name="Lipzen A."/>
            <person name="Andreopoulos W."/>
            <person name="Pangilinan J."/>
            <person name="Riley R."/>
            <person name="Hundley H."/>
            <person name="Na H."/>
            <person name="Barry K."/>
            <person name="Grigoriev I.V."/>
            <person name="Stajich J.E."/>
            <person name="Kennedy P.G."/>
        </authorList>
    </citation>
    <scope>NUCLEOTIDE SEQUENCE</scope>
    <source>
        <strain evidence="2">FC203</strain>
    </source>
</reference>
<dbReference type="GeneID" id="64662098"/>
<feature type="compositionally biased region" description="Low complexity" evidence="1">
    <location>
        <begin position="11"/>
        <end position="29"/>
    </location>
</feature>
<organism evidence="2 3">
    <name type="scientific">Suillus fuscotomentosus</name>
    <dbReference type="NCBI Taxonomy" id="1912939"/>
    <lineage>
        <taxon>Eukaryota</taxon>
        <taxon>Fungi</taxon>
        <taxon>Dikarya</taxon>
        <taxon>Basidiomycota</taxon>
        <taxon>Agaricomycotina</taxon>
        <taxon>Agaricomycetes</taxon>
        <taxon>Agaricomycetidae</taxon>
        <taxon>Boletales</taxon>
        <taxon>Suillineae</taxon>
        <taxon>Suillaceae</taxon>
        <taxon>Suillus</taxon>
    </lineage>
</organism>
<feature type="compositionally biased region" description="Basic and acidic residues" evidence="1">
    <location>
        <begin position="33"/>
        <end position="72"/>
    </location>
</feature>
<dbReference type="AlphaFoldDB" id="A0AAD4DY96"/>
<proteinExistence type="predicted"/>
<name>A0AAD4DY96_9AGAM</name>
<comment type="caution">
    <text evidence="2">The sequence shown here is derived from an EMBL/GenBank/DDBJ whole genome shotgun (WGS) entry which is preliminary data.</text>
</comment>
<accession>A0AAD4DY96</accession>
<keyword evidence="3" id="KW-1185">Reference proteome</keyword>
<evidence type="ECO:0000313" key="3">
    <source>
        <dbReference type="Proteomes" id="UP001195769"/>
    </source>
</evidence>
<protein>
    <submittedName>
        <fullName evidence="2">Uncharacterized protein</fullName>
    </submittedName>
</protein>
<evidence type="ECO:0000313" key="2">
    <source>
        <dbReference type="EMBL" id="KAG1895862.1"/>
    </source>
</evidence>
<feature type="region of interest" description="Disordered" evidence="1">
    <location>
        <begin position="1"/>
        <end position="82"/>
    </location>
</feature>